<dbReference type="PANTHER" id="PTHR43792:SF1">
    <property type="entry name" value="N-ACETYLTRANSFERASE DOMAIN-CONTAINING PROTEIN"/>
    <property type="match status" value="1"/>
</dbReference>
<protein>
    <submittedName>
        <fullName evidence="2">GNAT family N-acetyltransferase</fullName>
    </submittedName>
</protein>
<dbReference type="Proteomes" id="UP000481043">
    <property type="component" value="Unassembled WGS sequence"/>
</dbReference>
<gene>
    <name evidence="2" type="ORF">G4D63_16865</name>
</gene>
<evidence type="ECO:0000313" key="3">
    <source>
        <dbReference type="Proteomes" id="UP000481043"/>
    </source>
</evidence>
<dbReference type="PANTHER" id="PTHR43792">
    <property type="entry name" value="GNAT FAMILY, PUTATIVE (AFU_ORTHOLOGUE AFUA_3G00765)-RELATED-RELATED"/>
    <property type="match status" value="1"/>
</dbReference>
<keyword evidence="3" id="KW-1185">Reference proteome</keyword>
<sequence>MIAETERLLLRAFEEIDVEDAKGFWGDQEVMEHSLGAIPHDYLHKVLAGYAACHREKGLSMYAVIEKESGRVIGAAGFNVRTTIESVELLYHFSKASWGKGYATEAAAACVDFAIKNPTVKLIYASADTKNAGSLKILEKVGFEYKGMKWFDDTNQEEPYYELNIKGE</sequence>
<evidence type="ECO:0000313" key="2">
    <source>
        <dbReference type="EMBL" id="NEY73408.1"/>
    </source>
</evidence>
<dbReference type="Gene3D" id="3.40.630.30">
    <property type="match status" value="1"/>
</dbReference>
<feature type="domain" description="N-acetyltransferase" evidence="1">
    <location>
        <begin position="8"/>
        <end position="166"/>
    </location>
</feature>
<dbReference type="Pfam" id="PF13302">
    <property type="entry name" value="Acetyltransf_3"/>
    <property type="match status" value="1"/>
</dbReference>
<dbReference type="EMBL" id="JAAIWM010000007">
    <property type="protein sequence ID" value="NEY73408.1"/>
    <property type="molecule type" value="Genomic_DNA"/>
</dbReference>
<accession>A0A6M0QE01</accession>
<reference evidence="2 3" key="1">
    <citation type="submission" date="2020-02" db="EMBL/GenBank/DDBJ databases">
        <title>Bacillus aquiflavi sp. nov., isolated from yellow water of strong flavor Chinese baijiu in Yibin region of China.</title>
        <authorList>
            <person name="Xie J."/>
        </authorList>
    </citation>
    <scope>NUCLEOTIDE SEQUENCE [LARGE SCALE GENOMIC DNA]</scope>
    <source>
        <strain evidence="2 3">SA4</strain>
    </source>
</reference>
<dbReference type="InterPro" id="IPR016181">
    <property type="entry name" value="Acyl_CoA_acyltransferase"/>
</dbReference>
<dbReference type="InterPro" id="IPR051531">
    <property type="entry name" value="N-acetyltransferase"/>
</dbReference>
<proteinExistence type="predicted"/>
<keyword evidence="2" id="KW-0808">Transferase</keyword>
<dbReference type="SUPFAM" id="SSF55729">
    <property type="entry name" value="Acyl-CoA N-acyltransferases (Nat)"/>
    <property type="match status" value="1"/>
</dbReference>
<dbReference type="PROSITE" id="PS51186">
    <property type="entry name" value="GNAT"/>
    <property type="match status" value="1"/>
</dbReference>
<dbReference type="InterPro" id="IPR000182">
    <property type="entry name" value="GNAT_dom"/>
</dbReference>
<dbReference type="GO" id="GO:0016747">
    <property type="term" value="F:acyltransferase activity, transferring groups other than amino-acyl groups"/>
    <property type="evidence" value="ECO:0007669"/>
    <property type="project" value="InterPro"/>
</dbReference>
<comment type="caution">
    <text evidence="2">The sequence shown here is derived from an EMBL/GenBank/DDBJ whole genome shotgun (WGS) entry which is preliminary data.</text>
</comment>
<organism evidence="2 3">
    <name type="scientific">Bacillus mesophilus</name>
    <dbReference type="NCBI Taxonomy" id="1808955"/>
    <lineage>
        <taxon>Bacteria</taxon>
        <taxon>Bacillati</taxon>
        <taxon>Bacillota</taxon>
        <taxon>Bacilli</taxon>
        <taxon>Bacillales</taxon>
        <taxon>Bacillaceae</taxon>
        <taxon>Bacillus</taxon>
    </lineage>
</organism>
<evidence type="ECO:0000259" key="1">
    <source>
        <dbReference type="PROSITE" id="PS51186"/>
    </source>
</evidence>
<name>A0A6M0QE01_9BACI</name>
<dbReference type="AlphaFoldDB" id="A0A6M0QE01"/>